<dbReference type="Proteomes" id="UP000075799">
    <property type="component" value="Unassembled WGS sequence"/>
</dbReference>
<dbReference type="EMBL" id="LUKF01000016">
    <property type="protein sequence ID" value="KYG61771.1"/>
    <property type="molecule type" value="Genomic_DNA"/>
</dbReference>
<proteinExistence type="predicted"/>
<evidence type="ECO:0000313" key="4">
    <source>
        <dbReference type="Proteomes" id="UP000075391"/>
    </source>
</evidence>
<evidence type="ECO:0000313" key="2">
    <source>
        <dbReference type="EMBL" id="KYG61771.1"/>
    </source>
</evidence>
<dbReference type="EMBL" id="LUKD01000001">
    <property type="protein sequence ID" value="KYG67924.1"/>
    <property type="molecule type" value="Genomic_DNA"/>
</dbReference>
<evidence type="ECO:0000313" key="5">
    <source>
        <dbReference type="Proteomes" id="UP000075799"/>
    </source>
</evidence>
<keyword evidence="1" id="KW-0732">Signal</keyword>
<evidence type="ECO:0000256" key="1">
    <source>
        <dbReference type="SAM" id="SignalP"/>
    </source>
</evidence>
<evidence type="ECO:0000313" key="3">
    <source>
        <dbReference type="EMBL" id="KYG67924.1"/>
    </source>
</evidence>
<protein>
    <submittedName>
        <fullName evidence="2">Uncharacterized protein</fullName>
    </submittedName>
</protein>
<dbReference type="RefSeq" id="WP_063204628.1">
    <property type="nucleotide sequence ID" value="NZ_CP168967.1"/>
</dbReference>
<sequence length="138" mass="15963">MHRTKILRALISVSLFTAGTPVAAAKVDVFSEFNKKVAALETELKKEKDVNKRFDAFLKSYKDLSDLRAKNPRQSEEKELNMSLFMESLSYMPDKKEFQAKKCPEYKKEVTSMMKSYDKSQKEAYVDKAFQVVDLICK</sequence>
<dbReference type="AlphaFoldDB" id="A0A150WG41"/>
<accession>A0A150WG41</accession>
<feature type="chain" id="PRO_5013477200" evidence="1">
    <location>
        <begin position="25"/>
        <end position="138"/>
    </location>
</feature>
<comment type="caution">
    <text evidence="2">The sequence shown here is derived from an EMBL/GenBank/DDBJ whole genome shotgun (WGS) entry which is preliminary data.</text>
</comment>
<name>A0A150WG41_BDEBC</name>
<reference evidence="4 5" key="1">
    <citation type="submission" date="2016-03" db="EMBL/GenBank/DDBJ databases">
        <authorList>
            <person name="Ploux O."/>
        </authorList>
    </citation>
    <scope>NUCLEOTIDE SEQUENCE [LARGE SCALE GENOMIC DNA]</scope>
    <source>
        <strain evidence="2 4">BER2</strain>
        <strain evidence="3 5">EC13</strain>
    </source>
</reference>
<gene>
    <name evidence="2" type="ORF">AZI85_05995</name>
    <name evidence="3" type="ORF">AZI87_01220</name>
</gene>
<feature type="signal peptide" evidence="1">
    <location>
        <begin position="1"/>
        <end position="24"/>
    </location>
</feature>
<dbReference type="Proteomes" id="UP000075391">
    <property type="component" value="Unassembled WGS sequence"/>
</dbReference>
<organism evidence="2 4">
    <name type="scientific">Bdellovibrio bacteriovorus</name>
    <dbReference type="NCBI Taxonomy" id="959"/>
    <lineage>
        <taxon>Bacteria</taxon>
        <taxon>Pseudomonadati</taxon>
        <taxon>Bdellovibrionota</taxon>
        <taxon>Bdellovibrionia</taxon>
        <taxon>Bdellovibrionales</taxon>
        <taxon>Pseudobdellovibrionaceae</taxon>
        <taxon>Bdellovibrio</taxon>
    </lineage>
</organism>